<protein>
    <submittedName>
        <fullName evidence="1">Uncharacterized protein</fullName>
    </submittedName>
</protein>
<accession>A0A813U908</accession>
<dbReference type="EMBL" id="CAJNOC010000948">
    <property type="protein sequence ID" value="CAF0820143.1"/>
    <property type="molecule type" value="Genomic_DNA"/>
</dbReference>
<gene>
    <name evidence="1" type="ORF">OXX778_LOCUS7422</name>
</gene>
<sequence>MHALRGKVRPDEEKFNDALEPEVTDLNFIDILKASTKSININKSLKSQETLKSSSQNVKSWFEKFELLTTRWSKEEKGLEVVGFFEDIALQKYQLLTEEKFNYDKIKQHMLKELRPNFSPFNLIAEFFRAKKPEETIDRFALC</sequence>
<reference evidence="1" key="1">
    <citation type="submission" date="2021-02" db="EMBL/GenBank/DDBJ databases">
        <authorList>
            <person name="Nowell W R."/>
        </authorList>
    </citation>
    <scope>NUCLEOTIDE SEQUENCE</scope>
    <source>
        <strain evidence="1">Ploen Becks lab</strain>
    </source>
</reference>
<evidence type="ECO:0000313" key="1">
    <source>
        <dbReference type="EMBL" id="CAF0820143.1"/>
    </source>
</evidence>
<proteinExistence type="predicted"/>
<evidence type="ECO:0000313" key="2">
    <source>
        <dbReference type="Proteomes" id="UP000663879"/>
    </source>
</evidence>
<keyword evidence="2" id="KW-1185">Reference proteome</keyword>
<dbReference type="OrthoDB" id="10177479at2759"/>
<comment type="caution">
    <text evidence="1">The sequence shown here is derived from an EMBL/GenBank/DDBJ whole genome shotgun (WGS) entry which is preliminary data.</text>
</comment>
<organism evidence="1 2">
    <name type="scientific">Brachionus calyciflorus</name>
    <dbReference type="NCBI Taxonomy" id="104777"/>
    <lineage>
        <taxon>Eukaryota</taxon>
        <taxon>Metazoa</taxon>
        <taxon>Spiralia</taxon>
        <taxon>Gnathifera</taxon>
        <taxon>Rotifera</taxon>
        <taxon>Eurotatoria</taxon>
        <taxon>Monogononta</taxon>
        <taxon>Pseudotrocha</taxon>
        <taxon>Ploima</taxon>
        <taxon>Brachionidae</taxon>
        <taxon>Brachionus</taxon>
    </lineage>
</organism>
<dbReference type="AlphaFoldDB" id="A0A813U908"/>
<name>A0A813U908_9BILA</name>
<dbReference type="Proteomes" id="UP000663879">
    <property type="component" value="Unassembled WGS sequence"/>
</dbReference>